<dbReference type="STRING" id="1499966.U14_05224"/>
<gene>
    <name evidence="2" type="ORF">U14_05224</name>
</gene>
<dbReference type="InterPro" id="IPR019734">
    <property type="entry name" value="TPR_rpt"/>
</dbReference>
<dbReference type="PROSITE" id="PS50005">
    <property type="entry name" value="TPR"/>
    <property type="match status" value="1"/>
</dbReference>
<dbReference type="AlphaFoldDB" id="A0A081BRB6"/>
<dbReference type="HOGENOM" id="CLU_1802280_0_0_0"/>
<reference evidence="2" key="1">
    <citation type="journal article" date="2015" name="PeerJ">
        <title>First genomic representation of candidate bacterial phylum KSB3 points to enhanced environmental sensing as a trigger of wastewater bulking.</title>
        <authorList>
            <person name="Sekiguchi Y."/>
            <person name="Ohashi A."/>
            <person name="Parks D.H."/>
            <person name="Yamauchi T."/>
            <person name="Tyson G.W."/>
            <person name="Hugenholtz P."/>
        </authorList>
    </citation>
    <scope>NUCLEOTIDE SEQUENCE [LARGE SCALE GENOMIC DNA]</scope>
</reference>
<keyword evidence="3" id="KW-1185">Reference proteome</keyword>
<organism evidence="2">
    <name type="scientific">Candidatus Moduliflexus flocculans</name>
    <dbReference type="NCBI Taxonomy" id="1499966"/>
    <lineage>
        <taxon>Bacteria</taxon>
        <taxon>Candidatus Moduliflexota</taxon>
        <taxon>Candidatus Moduliflexia</taxon>
        <taxon>Candidatus Moduliflexales</taxon>
        <taxon>Candidatus Moduliflexaceae</taxon>
    </lineage>
</organism>
<dbReference type="SUPFAM" id="SSF48452">
    <property type="entry name" value="TPR-like"/>
    <property type="match status" value="1"/>
</dbReference>
<dbReference type="Proteomes" id="UP000030700">
    <property type="component" value="Unassembled WGS sequence"/>
</dbReference>
<evidence type="ECO:0000313" key="3">
    <source>
        <dbReference type="Proteomes" id="UP000030700"/>
    </source>
</evidence>
<dbReference type="EMBL" id="DF820460">
    <property type="protein sequence ID" value="GAK53947.1"/>
    <property type="molecule type" value="Genomic_DNA"/>
</dbReference>
<name>A0A081BRB6_9BACT</name>
<dbReference type="NCBIfam" id="TIGR02795">
    <property type="entry name" value="tol_pal_ybgF"/>
    <property type="match status" value="1"/>
</dbReference>
<dbReference type="InterPro" id="IPR014162">
    <property type="entry name" value="CpoB_C"/>
</dbReference>
<dbReference type="InterPro" id="IPR011990">
    <property type="entry name" value="TPR-like_helical_dom_sf"/>
</dbReference>
<proteinExistence type="predicted"/>
<evidence type="ECO:0000313" key="2">
    <source>
        <dbReference type="EMBL" id="GAK53947.1"/>
    </source>
</evidence>
<evidence type="ECO:0000256" key="1">
    <source>
        <dbReference type="PROSITE-ProRule" id="PRU00339"/>
    </source>
</evidence>
<sequence length="143" mass="16083">MPQTEGTPVEGEEQESSLNLGAGELFRLAHRYFMEKEYEVAIGGFHKFLTDFPDHQLAGAAQFWLAESFLQLGEYDIALEEYARLIKTYPRDEKVADAYYGTGVALIKQGKTAEAKQALQYVIKNFSDTLAANKAQTRLKDIP</sequence>
<feature type="repeat" description="TPR" evidence="1">
    <location>
        <begin position="59"/>
        <end position="92"/>
    </location>
</feature>
<accession>A0A081BRB6</accession>
<protein>
    <submittedName>
        <fullName evidence="2">Tol-pal system protein YbgF</fullName>
    </submittedName>
</protein>
<keyword evidence="1" id="KW-0802">TPR repeat</keyword>
<dbReference type="Pfam" id="PF13432">
    <property type="entry name" value="TPR_16"/>
    <property type="match status" value="1"/>
</dbReference>
<dbReference type="Gene3D" id="1.25.40.10">
    <property type="entry name" value="Tetratricopeptide repeat domain"/>
    <property type="match status" value="1"/>
</dbReference>